<name>A0A3N4P832_9GAMM</name>
<dbReference type="EMBL" id="RMVG01000001">
    <property type="protein sequence ID" value="RPE04345.1"/>
    <property type="molecule type" value="Genomic_DNA"/>
</dbReference>
<proteinExistence type="inferred from homology"/>
<evidence type="ECO:0000313" key="7">
    <source>
        <dbReference type="Proteomes" id="UP000281332"/>
    </source>
</evidence>
<accession>A0A3N4P832</accession>
<dbReference type="AlphaFoldDB" id="A0A3N4P832"/>
<dbReference type="PIRSF" id="PIRSF025414">
    <property type="entry name" value="Alpha-L-arabinofuranosidase"/>
    <property type="match status" value="1"/>
</dbReference>
<dbReference type="InterPro" id="IPR006710">
    <property type="entry name" value="Glyco_hydro_43"/>
</dbReference>
<comment type="caution">
    <text evidence="6">The sequence shown here is derived from an EMBL/GenBank/DDBJ whole genome shotgun (WGS) entry which is preliminary data.</text>
</comment>
<dbReference type="InterPro" id="IPR023296">
    <property type="entry name" value="Glyco_hydro_beta-prop_sf"/>
</dbReference>
<comment type="similarity">
    <text evidence="1 5">Belongs to the glycosyl hydrolase 43 family.</text>
</comment>
<keyword evidence="3 5" id="KW-0378">Hydrolase</keyword>
<dbReference type="Proteomes" id="UP000281332">
    <property type="component" value="Unassembled WGS sequence"/>
</dbReference>
<keyword evidence="4 5" id="KW-0326">Glycosidase</keyword>
<dbReference type="InterPro" id="IPR016828">
    <property type="entry name" value="Alpha-L-arabinofuranosidase"/>
</dbReference>
<evidence type="ECO:0000256" key="3">
    <source>
        <dbReference type="ARBA" id="ARBA00022801"/>
    </source>
</evidence>
<evidence type="ECO:0000256" key="2">
    <source>
        <dbReference type="ARBA" id="ARBA00022729"/>
    </source>
</evidence>
<dbReference type="Gene3D" id="2.115.10.20">
    <property type="entry name" value="Glycosyl hydrolase domain, family 43"/>
    <property type="match status" value="1"/>
</dbReference>
<evidence type="ECO:0000256" key="5">
    <source>
        <dbReference type="RuleBase" id="RU361187"/>
    </source>
</evidence>
<reference evidence="6 7" key="1">
    <citation type="submission" date="2018-11" db="EMBL/GenBank/DDBJ databases">
        <title>Whole genome sequencing of Pantoea sp. RIT388.</title>
        <authorList>
            <person name="Gan H.M."/>
            <person name="Hudson A.O."/>
        </authorList>
    </citation>
    <scope>NUCLEOTIDE SEQUENCE [LARGE SCALE GENOMIC DNA]</scope>
    <source>
        <strain evidence="6 7">RIT388</strain>
    </source>
</reference>
<keyword evidence="2" id="KW-0732">Signal</keyword>
<evidence type="ECO:0000313" key="6">
    <source>
        <dbReference type="EMBL" id="RPE04345.1"/>
    </source>
</evidence>
<dbReference type="SUPFAM" id="SSF75005">
    <property type="entry name" value="Arabinanase/levansucrase/invertase"/>
    <property type="match status" value="1"/>
</dbReference>
<dbReference type="PANTHER" id="PTHR43817:SF1">
    <property type="entry name" value="HYDROLASE, FAMILY 43, PUTATIVE (AFU_ORTHOLOGUE AFUA_3G01660)-RELATED"/>
    <property type="match status" value="1"/>
</dbReference>
<dbReference type="OrthoDB" id="177947at2"/>
<dbReference type="GO" id="GO:0005975">
    <property type="term" value="P:carbohydrate metabolic process"/>
    <property type="evidence" value="ECO:0007669"/>
    <property type="project" value="InterPro"/>
</dbReference>
<dbReference type="CDD" id="cd18817">
    <property type="entry name" value="GH43f_LbAraf43-like"/>
    <property type="match status" value="1"/>
</dbReference>
<protein>
    <submittedName>
        <fullName evidence="6">Alpha-N-arabinofuranosidase</fullName>
    </submittedName>
</protein>
<organism evidence="6 7">
    <name type="scientific">Candidatus Pantoea deserta</name>
    <dbReference type="NCBI Taxonomy" id="1869313"/>
    <lineage>
        <taxon>Bacteria</taxon>
        <taxon>Pseudomonadati</taxon>
        <taxon>Pseudomonadota</taxon>
        <taxon>Gammaproteobacteria</taxon>
        <taxon>Enterobacterales</taxon>
        <taxon>Erwiniaceae</taxon>
        <taxon>Pantoea</taxon>
    </lineage>
</organism>
<evidence type="ECO:0000256" key="1">
    <source>
        <dbReference type="ARBA" id="ARBA00009865"/>
    </source>
</evidence>
<dbReference type="PANTHER" id="PTHR43817">
    <property type="entry name" value="GLYCOSYL HYDROLASE"/>
    <property type="match status" value="1"/>
</dbReference>
<gene>
    <name evidence="6" type="ORF">BBB56_00430</name>
</gene>
<dbReference type="RefSeq" id="WP_123797978.1">
    <property type="nucleotide sequence ID" value="NZ_RMVG01000001.1"/>
</dbReference>
<dbReference type="GO" id="GO:0004553">
    <property type="term" value="F:hydrolase activity, hydrolyzing O-glycosyl compounds"/>
    <property type="evidence" value="ECO:0007669"/>
    <property type="project" value="InterPro"/>
</dbReference>
<dbReference type="Pfam" id="PF04616">
    <property type="entry name" value="Glyco_hydro_43"/>
    <property type="match status" value="1"/>
</dbReference>
<sequence length="319" mass="36959">MTTHWPNPFIEQRADPFILRYEQHYYFIASVPAYDRLELRRASSLLDLRRAEPVVVWRKPESGPFSELIWAPELHRIDNQWVIYFAAAPTRDIKDGLFQHRMYALVCDDADPLTGSWQAPRRVFSQFDSFALDATHFVHQGKNWYLWAQKDPAIPGNSNLYLAELLNPWTLKGTPVMLSRPEYEWECAGFSVNEGPAVIKHGARLFVTYSASATDENYCMGLLSIDDEQDPLNPANWHKSARPVFTSNWDNHQYGPGHNCFTQDERGNDVLVYHARNYTEIEGDPLWDPNRHTRLKNFRWRDDGTPDFGVPPADYTSVP</sequence>
<keyword evidence="7" id="KW-1185">Reference proteome</keyword>
<evidence type="ECO:0000256" key="4">
    <source>
        <dbReference type="ARBA" id="ARBA00023295"/>
    </source>
</evidence>